<proteinExistence type="predicted"/>
<feature type="transmembrane region" description="Helical" evidence="1">
    <location>
        <begin position="222"/>
        <end position="244"/>
    </location>
</feature>
<dbReference type="InterPro" id="IPR053160">
    <property type="entry name" value="MFS_DHA3_Transporter"/>
</dbReference>
<evidence type="ECO:0000313" key="2">
    <source>
        <dbReference type="EMBL" id="PIS13589.1"/>
    </source>
</evidence>
<dbReference type="AlphaFoldDB" id="A0A2H0WNU0"/>
<dbReference type="InterPro" id="IPR036259">
    <property type="entry name" value="MFS_trans_sf"/>
</dbReference>
<feature type="transmembrane region" description="Helical" evidence="1">
    <location>
        <begin position="72"/>
        <end position="92"/>
    </location>
</feature>
<dbReference type="PANTHER" id="PTHR23530">
    <property type="entry name" value="TRANSPORT PROTEIN-RELATED"/>
    <property type="match status" value="1"/>
</dbReference>
<dbReference type="Proteomes" id="UP000230353">
    <property type="component" value="Unassembled WGS sequence"/>
</dbReference>
<gene>
    <name evidence="2" type="ORF">COT67_00970</name>
</gene>
<dbReference type="PANTHER" id="PTHR23530:SF1">
    <property type="entry name" value="PERMEASE, MAJOR FACILITATOR SUPERFAMILY-RELATED"/>
    <property type="match status" value="1"/>
</dbReference>
<keyword evidence="1" id="KW-0472">Membrane</keyword>
<feature type="transmembrane region" description="Helical" evidence="1">
    <location>
        <begin position="104"/>
        <end position="124"/>
    </location>
</feature>
<name>A0A2H0WNU0_9BACT</name>
<dbReference type="SUPFAM" id="SSF103473">
    <property type="entry name" value="MFS general substrate transporter"/>
    <property type="match status" value="1"/>
</dbReference>
<evidence type="ECO:0008006" key="4">
    <source>
        <dbReference type="Google" id="ProtNLM"/>
    </source>
</evidence>
<dbReference type="Gene3D" id="1.20.1250.20">
    <property type="entry name" value="MFS general substrate transporter like domains"/>
    <property type="match status" value="1"/>
</dbReference>
<reference evidence="3" key="1">
    <citation type="submission" date="2017-09" db="EMBL/GenBank/DDBJ databases">
        <title>Depth-based differentiation of microbial function through sediment-hosted aquifers and enrichment of novel symbionts in the deep terrestrial subsurface.</title>
        <authorList>
            <person name="Probst A.J."/>
            <person name="Ladd B."/>
            <person name="Jarett J.K."/>
            <person name="Geller-Mcgrath D.E."/>
            <person name="Sieber C.M.K."/>
            <person name="Emerson J.B."/>
            <person name="Anantharaman K."/>
            <person name="Thomas B.C."/>
            <person name="Malmstrom R."/>
            <person name="Stieglmeier M."/>
            <person name="Klingl A."/>
            <person name="Woyke T."/>
            <person name="Ryan C.M."/>
            <person name="Banfield J.F."/>
        </authorList>
    </citation>
    <scope>NUCLEOTIDE SEQUENCE [LARGE SCALE GENOMIC DNA]</scope>
</reference>
<dbReference type="EMBL" id="PEZL01000013">
    <property type="protein sequence ID" value="PIS13589.1"/>
    <property type="molecule type" value="Genomic_DNA"/>
</dbReference>
<dbReference type="GO" id="GO:0022857">
    <property type="term" value="F:transmembrane transporter activity"/>
    <property type="evidence" value="ECO:0007669"/>
    <property type="project" value="InterPro"/>
</dbReference>
<keyword evidence="1" id="KW-0812">Transmembrane</keyword>
<dbReference type="Pfam" id="PF07690">
    <property type="entry name" value="MFS_1"/>
    <property type="match status" value="1"/>
</dbReference>
<evidence type="ECO:0000313" key="3">
    <source>
        <dbReference type="Proteomes" id="UP000230353"/>
    </source>
</evidence>
<sequence length="250" mass="28476">MIALAVSNVLGGLIAKIDLRYTLYASIPFFALLIPVSLSLHEPTRHKLIFQKGYIREIFKIMKVALIENEKLRWLILYSGIVYSFNQSALWLYQPYFKLSGLDIAYFGVVFASFQVVAAISSKYAHRLEKKLGQKYSLVMLIFLVSGSYFLMSNFIFLFSFSFSFLHQFVRGFKNVVVADYINKLTTSDMRATVLSAESFVGRLLYAAIIPIVGWLADIYSLAQAMTVLAFTTLFLGIIIFVALRKYRLV</sequence>
<accession>A0A2H0WNU0</accession>
<feature type="transmembrane region" description="Helical" evidence="1">
    <location>
        <begin position="21"/>
        <end position="40"/>
    </location>
</feature>
<feature type="transmembrane region" description="Helical" evidence="1">
    <location>
        <begin position="136"/>
        <end position="159"/>
    </location>
</feature>
<evidence type="ECO:0000256" key="1">
    <source>
        <dbReference type="SAM" id="Phobius"/>
    </source>
</evidence>
<comment type="caution">
    <text evidence="2">The sequence shown here is derived from an EMBL/GenBank/DDBJ whole genome shotgun (WGS) entry which is preliminary data.</text>
</comment>
<protein>
    <recommendedName>
        <fullName evidence="4">Major facilitator superfamily (MFS) profile domain-containing protein</fullName>
    </recommendedName>
</protein>
<dbReference type="InterPro" id="IPR011701">
    <property type="entry name" value="MFS"/>
</dbReference>
<organism evidence="2 3">
    <name type="scientific">Candidatus Tagabacteria bacterium CG09_land_8_20_14_0_10_41_14</name>
    <dbReference type="NCBI Taxonomy" id="1975021"/>
    <lineage>
        <taxon>Bacteria</taxon>
        <taxon>Candidatus Tagaibacteriota</taxon>
    </lineage>
</organism>
<keyword evidence="1" id="KW-1133">Transmembrane helix</keyword>